<feature type="transmembrane region" description="Helical" evidence="8">
    <location>
        <begin position="80"/>
        <end position="101"/>
    </location>
</feature>
<evidence type="ECO:0000256" key="1">
    <source>
        <dbReference type="ARBA" id="ARBA00004651"/>
    </source>
</evidence>
<evidence type="ECO:0000259" key="9">
    <source>
        <dbReference type="PROSITE" id="PS50928"/>
    </source>
</evidence>
<keyword evidence="11" id="KW-1185">Reference proteome</keyword>
<keyword evidence="7 8" id="KW-0472">Membrane</keyword>
<dbReference type="AlphaFoldDB" id="A0A964E4H1"/>
<evidence type="ECO:0000256" key="4">
    <source>
        <dbReference type="ARBA" id="ARBA00022475"/>
    </source>
</evidence>
<dbReference type="CDD" id="cd06261">
    <property type="entry name" value="TM_PBP2"/>
    <property type="match status" value="1"/>
</dbReference>
<feature type="transmembrane region" description="Helical" evidence="8">
    <location>
        <begin position="224"/>
        <end position="247"/>
    </location>
</feature>
<dbReference type="PANTHER" id="PTHR43227">
    <property type="entry name" value="BLL4140 PROTEIN"/>
    <property type="match status" value="1"/>
</dbReference>
<evidence type="ECO:0000256" key="8">
    <source>
        <dbReference type="RuleBase" id="RU363032"/>
    </source>
</evidence>
<keyword evidence="5 8" id="KW-0812">Transmembrane</keyword>
<dbReference type="SUPFAM" id="SSF161098">
    <property type="entry name" value="MetI-like"/>
    <property type="match status" value="1"/>
</dbReference>
<feature type="transmembrane region" description="Helical" evidence="8">
    <location>
        <begin position="267"/>
        <end position="288"/>
    </location>
</feature>
<organism evidence="10 11">
    <name type="scientific">Acidisoma cellulosilyticum</name>
    <dbReference type="NCBI Taxonomy" id="2802395"/>
    <lineage>
        <taxon>Bacteria</taxon>
        <taxon>Pseudomonadati</taxon>
        <taxon>Pseudomonadota</taxon>
        <taxon>Alphaproteobacteria</taxon>
        <taxon>Acetobacterales</taxon>
        <taxon>Acidocellaceae</taxon>
        <taxon>Acidisoma</taxon>
    </lineage>
</organism>
<evidence type="ECO:0000313" key="10">
    <source>
        <dbReference type="EMBL" id="MCB8881461.1"/>
    </source>
</evidence>
<evidence type="ECO:0000313" key="11">
    <source>
        <dbReference type="Proteomes" id="UP000721844"/>
    </source>
</evidence>
<reference evidence="10 11" key="1">
    <citation type="journal article" date="2021" name="Microorganisms">
        <title>Acidisoma silvae sp. nov. and Acidisomacellulosilytica sp. nov., Two Acidophilic Bacteria Isolated from Decaying Wood, Hydrolyzing Cellulose and Producing Poly-3-hydroxybutyrate.</title>
        <authorList>
            <person name="Mieszkin S."/>
            <person name="Pouder E."/>
            <person name="Uroz S."/>
            <person name="Simon-Colin C."/>
            <person name="Alain K."/>
        </authorList>
    </citation>
    <scope>NUCLEOTIDE SEQUENCE [LARGE SCALE GENOMIC DNA]</scope>
    <source>
        <strain evidence="10 11">HW T5.17</strain>
    </source>
</reference>
<feature type="domain" description="ABC transmembrane type-1" evidence="9">
    <location>
        <begin position="76"/>
        <end position="288"/>
    </location>
</feature>
<dbReference type="Proteomes" id="UP000721844">
    <property type="component" value="Unassembled WGS sequence"/>
</dbReference>
<sequence length="296" mass="32954">MASIVQGMRRDNGALLTVLLFVPPAVLLFTIFVILPLGQAAWFSLFKWNGLGWPHDFIGLQNYGRLLQSSNFRTAFCNNLLIIVFSIAIQLPLGLGMALLLARRAWGSVAFRLIFFLPYVLADVAAGLIFRFIFDGNYGPISSLIQAMGGQPLFMLADPNLAFTAIIIVVVWKYFGFHMMLYIAGLQGIDRQLYEAAEIDGANARQRFVSITLPQLAPMLKLSVFFSVIGALQLFDMIIPLTGGGPFEKTNTMVTFMYSFGITRMRVGYGSAVGVILFLVCVIFALFYQRILMRDE</sequence>
<dbReference type="RefSeq" id="WP_227308131.1">
    <property type="nucleotide sequence ID" value="NZ_JAESVA010000004.1"/>
</dbReference>
<keyword evidence="6 8" id="KW-1133">Transmembrane helix</keyword>
<feature type="transmembrane region" description="Helical" evidence="8">
    <location>
        <begin position="12"/>
        <end position="35"/>
    </location>
</feature>
<dbReference type="InterPro" id="IPR050809">
    <property type="entry name" value="UgpAE/MalFG_permease"/>
</dbReference>
<evidence type="ECO:0000256" key="7">
    <source>
        <dbReference type="ARBA" id="ARBA00023136"/>
    </source>
</evidence>
<comment type="similarity">
    <text evidence="2 8">Belongs to the binding-protein-dependent transport system permease family.</text>
</comment>
<dbReference type="GO" id="GO:0055085">
    <property type="term" value="P:transmembrane transport"/>
    <property type="evidence" value="ECO:0007669"/>
    <property type="project" value="InterPro"/>
</dbReference>
<gene>
    <name evidence="10" type="ORF">ACELLULO517_14520</name>
</gene>
<proteinExistence type="inferred from homology"/>
<dbReference type="PANTHER" id="PTHR43227:SF11">
    <property type="entry name" value="BLL4140 PROTEIN"/>
    <property type="match status" value="1"/>
</dbReference>
<comment type="caution">
    <text evidence="10">The sequence shown here is derived from an EMBL/GenBank/DDBJ whole genome shotgun (WGS) entry which is preliminary data.</text>
</comment>
<feature type="transmembrane region" description="Helical" evidence="8">
    <location>
        <begin position="113"/>
        <end position="134"/>
    </location>
</feature>
<protein>
    <submittedName>
        <fullName evidence="10">Sugar ABC transporter permease</fullName>
    </submittedName>
</protein>
<dbReference type="PROSITE" id="PS50928">
    <property type="entry name" value="ABC_TM1"/>
    <property type="match status" value="1"/>
</dbReference>
<evidence type="ECO:0000256" key="5">
    <source>
        <dbReference type="ARBA" id="ARBA00022692"/>
    </source>
</evidence>
<dbReference type="InterPro" id="IPR000515">
    <property type="entry name" value="MetI-like"/>
</dbReference>
<keyword evidence="4" id="KW-1003">Cell membrane</keyword>
<dbReference type="Gene3D" id="1.10.3720.10">
    <property type="entry name" value="MetI-like"/>
    <property type="match status" value="1"/>
</dbReference>
<evidence type="ECO:0000256" key="2">
    <source>
        <dbReference type="ARBA" id="ARBA00009306"/>
    </source>
</evidence>
<evidence type="ECO:0000256" key="6">
    <source>
        <dbReference type="ARBA" id="ARBA00022989"/>
    </source>
</evidence>
<evidence type="ECO:0000256" key="3">
    <source>
        <dbReference type="ARBA" id="ARBA00022448"/>
    </source>
</evidence>
<accession>A0A964E4H1</accession>
<dbReference type="EMBL" id="JAESVA010000004">
    <property type="protein sequence ID" value="MCB8881461.1"/>
    <property type="molecule type" value="Genomic_DNA"/>
</dbReference>
<dbReference type="InterPro" id="IPR035906">
    <property type="entry name" value="MetI-like_sf"/>
</dbReference>
<feature type="transmembrane region" description="Helical" evidence="8">
    <location>
        <begin position="161"/>
        <end position="184"/>
    </location>
</feature>
<dbReference type="GO" id="GO:0005886">
    <property type="term" value="C:plasma membrane"/>
    <property type="evidence" value="ECO:0007669"/>
    <property type="project" value="UniProtKB-SubCell"/>
</dbReference>
<comment type="subcellular location">
    <subcellularLocation>
        <location evidence="1 8">Cell membrane</location>
        <topology evidence="1 8">Multi-pass membrane protein</topology>
    </subcellularLocation>
</comment>
<keyword evidence="3 8" id="KW-0813">Transport</keyword>
<dbReference type="Pfam" id="PF00528">
    <property type="entry name" value="BPD_transp_1"/>
    <property type="match status" value="1"/>
</dbReference>
<name>A0A964E4H1_9PROT</name>